<sequence length="459" mass="49335">MTQDAAHDDDAENSAGENAKSSRKSLLESLSAYLRARSIVMLLLGFSSGLPFYMIYQNLSLWLAEAGVEKGEIGLFAWTGFAFTLKFLWAPVVDRAPVPLLEKVVGRRRAWMAAAQIGVALALFAMSAADPQGNLLIVAAIAVGLAFAAATQDIAIDAWRIEAATDEEQGVMAAMYQYGYRVAIMVAGAGALIVADYVNWSAAYQFMALLMGVGFLTAIFAPKVEVRDYVPPESAPLAETVSKSVIGPFRDFFERYGVHALVILLFIALFRVPDFLMGYMTGPLYIDLGYDKTTIGAIRSGVGLFATLGGVFVGGLVVARLSFKWSLLIGVLAQSLTNLIYSWLALSDATTGGLAFAVVIDNIAYGAAGTILIAYMSSLTNTAFTATQYALFSSFYALPGKFVGGFSGFMVESLGFAWFFAVTAIIGIPAAILVFFLKYSEERFSFDRKQASAELEAAD</sequence>
<evidence type="ECO:0000256" key="3">
    <source>
        <dbReference type="ARBA" id="ARBA00022448"/>
    </source>
</evidence>
<dbReference type="Gene3D" id="1.20.1250.20">
    <property type="entry name" value="MFS general substrate transporter like domains"/>
    <property type="match status" value="2"/>
</dbReference>
<reference evidence="10 11" key="1">
    <citation type="submission" date="2017-12" db="EMBL/GenBank/DDBJ databases">
        <authorList>
            <person name="Hurst M.R.H."/>
        </authorList>
    </citation>
    <scope>NUCLEOTIDE SEQUENCE [LARGE SCALE GENOMIC DNA]</scope>
    <source>
        <strain evidence="10 11">SY-3-19</strain>
    </source>
</reference>
<feature type="transmembrane region" description="Helical" evidence="8">
    <location>
        <begin position="352"/>
        <end position="377"/>
    </location>
</feature>
<evidence type="ECO:0000256" key="1">
    <source>
        <dbReference type="ARBA" id="ARBA00004141"/>
    </source>
</evidence>
<evidence type="ECO:0000256" key="2">
    <source>
        <dbReference type="ARBA" id="ARBA00008335"/>
    </source>
</evidence>
<evidence type="ECO:0000256" key="4">
    <source>
        <dbReference type="ARBA" id="ARBA00022692"/>
    </source>
</evidence>
<evidence type="ECO:0000259" key="9">
    <source>
        <dbReference type="PROSITE" id="PS50850"/>
    </source>
</evidence>
<feature type="transmembrane region" description="Helical" evidence="8">
    <location>
        <begin position="297"/>
        <end position="318"/>
    </location>
</feature>
<keyword evidence="6 8" id="KW-0472">Membrane</keyword>
<keyword evidence="4 8" id="KW-0812">Transmembrane</keyword>
<organism evidence="10 11">
    <name type="scientific">Hyphococcus luteus</name>
    <dbReference type="NCBI Taxonomy" id="2058213"/>
    <lineage>
        <taxon>Bacteria</taxon>
        <taxon>Pseudomonadati</taxon>
        <taxon>Pseudomonadota</taxon>
        <taxon>Alphaproteobacteria</taxon>
        <taxon>Parvularculales</taxon>
        <taxon>Parvularculaceae</taxon>
        <taxon>Hyphococcus</taxon>
    </lineage>
</organism>
<comment type="subcellular location">
    <subcellularLocation>
        <location evidence="1">Membrane</location>
        <topology evidence="1">Multi-pass membrane protein</topology>
    </subcellularLocation>
</comment>
<feature type="transmembrane region" description="Helical" evidence="8">
    <location>
        <begin position="32"/>
        <end position="53"/>
    </location>
</feature>
<keyword evidence="3" id="KW-0813">Transport</keyword>
<dbReference type="Proteomes" id="UP000239504">
    <property type="component" value="Unassembled WGS sequence"/>
</dbReference>
<gene>
    <name evidence="10" type="ORF">CW354_07845</name>
</gene>
<feature type="transmembrane region" description="Helical" evidence="8">
    <location>
        <begin position="325"/>
        <end position="346"/>
    </location>
</feature>
<dbReference type="AlphaFoldDB" id="A0A2S7K6V5"/>
<dbReference type="GO" id="GO:0022857">
    <property type="term" value="F:transmembrane transporter activity"/>
    <property type="evidence" value="ECO:0007669"/>
    <property type="project" value="InterPro"/>
</dbReference>
<dbReference type="Pfam" id="PF07690">
    <property type="entry name" value="MFS_1"/>
    <property type="match status" value="1"/>
</dbReference>
<protein>
    <submittedName>
        <fullName evidence="10">AmpG family muropeptide MFS transporter</fullName>
    </submittedName>
</protein>
<dbReference type="RefSeq" id="WP_104829454.1">
    <property type="nucleotide sequence ID" value="NZ_PJCH01000005.1"/>
</dbReference>
<keyword evidence="5 8" id="KW-1133">Transmembrane helix</keyword>
<proteinExistence type="inferred from homology"/>
<evidence type="ECO:0000256" key="7">
    <source>
        <dbReference type="SAM" id="MobiDB-lite"/>
    </source>
</evidence>
<dbReference type="OrthoDB" id="9787815at2"/>
<comment type="caution">
    <text evidence="10">The sequence shown here is derived from an EMBL/GenBank/DDBJ whole genome shotgun (WGS) entry which is preliminary data.</text>
</comment>
<feature type="transmembrane region" description="Helical" evidence="8">
    <location>
        <begin position="73"/>
        <end position="89"/>
    </location>
</feature>
<dbReference type="GO" id="GO:0016020">
    <property type="term" value="C:membrane"/>
    <property type="evidence" value="ECO:0007669"/>
    <property type="project" value="UniProtKB-SubCell"/>
</dbReference>
<dbReference type="InterPro" id="IPR020846">
    <property type="entry name" value="MFS_dom"/>
</dbReference>
<dbReference type="InterPro" id="IPR036259">
    <property type="entry name" value="MFS_trans_sf"/>
</dbReference>
<keyword evidence="11" id="KW-1185">Reference proteome</keyword>
<dbReference type="SUPFAM" id="SSF103473">
    <property type="entry name" value="MFS general substrate transporter"/>
    <property type="match status" value="1"/>
</dbReference>
<feature type="transmembrane region" description="Helical" evidence="8">
    <location>
        <begin position="389"/>
        <end position="410"/>
    </location>
</feature>
<evidence type="ECO:0000313" key="10">
    <source>
        <dbReference type="EMBL" id="PQA88209.1"/>
    </source>
</evidence>
<accession>A0A2S7K6V5</accession>
<dbReference type="PROSITE" id="PS50850">
    <property type="entry name" value="MFS"/>
    <property type="match status" value="1"/>
</dbReference>
<evidence type="ECO:0000313" key="11">
    <source>
        <dbReference type="Proteomes" id="UP000239504"/>
    </source>
</evidence>
<feature type="transmembrane region" description="Helical" evidence="8">
    <location>
        <begin position="256"/>
        <end position="277"/>
    </location>
</feature>
<name>A0A2S7K6V5_9PROT</name>
<feature type="transmembrane region" description="Helical" evidence="8">
    <location>
        <begin position="178"/>
        <end position="197"/>
    </location>
</feature>
<dbReference type="PANTHER" id="PTHR12778">
    <property type="entry name" value="SOLUTE CARRIER FAMILY 33 ACETYL-COA TRANSPORTER -RELATED"/>
    <property type="match status" value="1"/>
</dbReference>
<dbReference type="InterPro" id="IPR011701">
    <property type="entry name" value="MFS"/>
</dbReference>
<feature type="transmembrane region" description="Helical" evidence="8">
    <location>
        <begin position="203"/>
        <end position="221"/>
    </location>
</feature>
<dbReference type="PANTHER" id="PTHR12778:SF10">
    <property type="entry name" value="MAJOR FACILITATOR SUPERFAMILY DOMAIN-CONTAINING PROTEIN 3"/>
    <property type="match status" value="1"/>
</dbReference>
<dbReference type="EMBL" id="PJCH01000005">
    <property type="protein sequence ID" value="PQA88209.1"/>
    <property type="molecule type" value="Genomic_DNA"/>
</dbReference>
<dbReference type="NCBIfam" id="TIGR00901">
    <property type="entry name" value="2A0125"/>
    <property type="match status" value="1"/>
</dbReference>
<feature type="transmembrane region" description="Helical" evidence="8">
    <location>
        <begin position="135"/>
        <end position="157"/>
    </location>
</feature>
<feature type="domain" description="Major facilitator superfamily (MFS) profile" evidence="9">
    <location>
        <begin position="37"/>
        <end position="442"/>
    </location>
</feature>
<dbReference type="InterPro" id="IPR004752">
    <property type="entry name" value="AmpG_permease/AT-1"/>
</dbReference>
<evidence type="ECO:0000256" key="5">
    <source>
        <dbReference type="ARBA" id="ARBA00022989"/>
    </source>
</evidence>
<feature type="region of interest" description="Disordered" evidence="7">
    <location>
        <begin position="1"/>
        <end position="20"/>
    </location>
</feature>
<feature type="transmembrane region" description="Helical" evidence="8">
    <location>
        <begin position="416"/>
        <end position="439"/>
    </location>
</feature>
<comment type="similarity">
    <text evidence="2">Belongs to the major facilitator superfamily.</text>
</comment>
<evidence type="ECO:0000256" key="6">
    <source>
        <dbReference type="ARBA" id="ARBA00023136"/>
    </source>
</evidence>
<evidence type="ECO:0000256" key="8">
    <source>
        <dbReference type="SAM" id="Phobius"/>
    </source>
</evidence>
<feature type="transmembrane region" description="Helical" evidence="8">
    <location>
        <begin position="110"/>
        <end position="129"/>
    </location>
</feature>